<feature type="chain" id="PRO_5025486428" description="VCBS repeat-containing protein" evidence="2">
    <location>
        <begin position="29"/>
        <end position="164"/>
    </location>
</feature>
<evidence type="ECO:0000313" key="3">
    <source>
        <dbReference type="EMBL" id="GFD31474.1"/>
    </source>
</evidence>
<evidence type="ECO:0000256" key="2">
    <source>
        <dbReference type="SAM" id="SignalP"/>
    </source>
</evidence>
<organism evidence="3">
    <name type="scientific">Tanacetum cinerariifolium</name>
    <name type="common">Dalmatian daisy</name>
    <name type="synonym">Chrysanthemum cinerariifolium</name>
    <dbReference type="NCBI Taxonomy" id="118510"/>
    <lineage>
        <taxon>Eukaryota</taxon>
        <taxon>Viridiplantae</taxon>
        <taxon>Streptophyta</taxon>
        <taxon>Embryophyta</taxon>
        <taxon>Tracheophyta</taxon>
        <taxon>Spermatophyta</taxon>
        <taxon>Magnoliopsida</taxon>
        <taxon>eudicotyledons</taxon>
        <taxon>Gunneridae</taxon>
        <taxon>Pentapetalae</taxon>
        <taxon>asterids</taxon>
        <taxon>campanulids</taxon>
        <taxon>Asterales</taxon>
        <taxon>Asteraceae</taxon>
        <taxon>Asteroideae</taxon>
        <taxon>Anthemideae</taxon>
        <taxon>Anthemidinae</taxon>
        <taxon>Tanacetum</taxon>
    </lineage>
</organism>
<feature type="signal peptide" evidence="2">
    <location>
        <begin position="1"/>
        <end position="28"/>
    </location>
</feature>
<evidence type="ECO:0008006" key="4">
    <source>
        <dbReference type="Google" id="ProtNLM"/>
    </source>
</evidence>
<comment type="caution">
    <text evidence="3">The sequence shown here is derived from an EMBL/GenBank/DDBJ whole genome shotgun (WGS) entry which is preliminary data.</text>
</comment>
<proteinExistence type="predicted"/>
<evidence type="ECO:0000256" key="1">
    <source>
        <dbReference type="ARBA" id="ARBA00022729"/>
    </source>
</evidence>
<name>A0A699VIB9_TANCI</name>
<feature type="non-terminal residue" evidence="3">
    <location>
        <position position="164"/>
    </location>
</feature>
<dbReference type="EMBL" id="BKCJ011414468">
    <property type="protein sequence ID" value="GFD31474.1"/>
    <property type="molecule type" value="Genomic_DNA"/>
</dbReference>
<protein>
    <recommendedName>
        <fullName evidence="4">VCBS repeat-containing protein</fullName>
    </recommendedName>
</protein>
<dbReference type="Pfam" id="PF13517">
    <property type="entry name" value="FG-GAP_3"/>
    <property type="match status" value="1"/>
</dbReference>
<gene>
    <name evidence="3" type="ORF">Tci_903443</name>
</gene>
<sequence length="164" mass="16511">MAFAPQAWLRLAILTVLVLVWMLPVALGQAFTPATSYSTGSSSNPQAVAIADVNADGKPDIITANYISNSVGVLPGNGNGTFQTGVSYSVSITSSPCAVAVADVNADDKLDIITANYNSASAGVLLGNGNGTFQPAVSYLMGTGFPTGVAVADVSGDGKPDIVL</sequence>
<dbReference type="SUPFAM" id="SSF69318">
    <property type="entry name" value="Integrin alpha N-terminal domain"/>
    <property type="match status" value="1"/>
</dbReference>
<dbReference type="AlphaFoldDB" id="A0A699VIB9"/>
<dbReference type="InterPro" id="IPR028994">
    <property type="entry name" value="Integrin_alpha_N"/>
</dbReference>
<dbReference type="InterPro" id="IPR013517">
    <property type="entry name" value="FG-GAP"/>
</dbReference>
<keyword evidence="1 2" id="KW-0732">Signal</keyword>
<dbReference type="Gene3D" id="2.30.30.100">
    <property type="match status" value="2"/>
</dbReference>
<reference evidence="3" key="1">
    <citation type="journal article" date="2019" name="Sci. Rep.">
        <title>Draft genome of Tanacetum cinerariifolium, the natural source of mosquito coil.</title>
        <authorList>
            <person name="Yamashiro T."/>
            <person name="Shiraishi A."/>
            <person name="Satake H."/>
            <person name="Nakayama K."/>
        </authorList>
    </citation>
    <scope>NUCLEOTIDE SEQUENCE</scope>
</reference>
<accession>A0A699VIB9</accession>
<dbReference type="PANTHER" id="PTHR46580">
    <property type="entry name" value="SENSOR KINASE-RELATED"/>
    <property type="match status" value="1"/>
</dbReference>